<dbReference type="GO" id="GO:0006338">
    <property type="term" value="P:chromatin remodeling"/>
    <property type="evidence" value="ECO:0007669"/>
    <property type="project" value="UniProtKB-ARBA"/>
</dbReference>
<protein>
    <recommendedName>
        <fullName evidence="1">Chromo domain-containing protein</fullName>
    </recommendedName>
</protein>
<evidence type="ECO:0000313" key="3">
    <source>
        <dbReference type="Proteomes" id="UP001219525"/>
    </source>
</evidence>
<feature type="non-terminal residue" evidence="2">
    <location>
        <position position="1"/>
    </location>
</feature>
<dbReference type="SUPFAM" id="SSF54160">
    <property type="entry name" value="Chromo domain-like"/>
    <property type="match status" value="1"/>
</dbReference>
<dbReference type="InterPro" id="IPR023780">
    <property type="entry name" value="Chromo_domain"/>
</dbReference>
<gene>
    <name evidence="2" type="ORF">GGX14DRAFT_314563</name>
</gene>
<accession>A0AAD6VMW0</accession>
<dbReference type="EMBL" id="JARJCW010000014">
    <property type="protein sequence ID" value="KAJ7216987.1"/>
    <property type="molecule type" value="Genomic_DNA"/>
</dbReference>
<keyword evidence="3" id="KW-1185">Reference proteome</keyword>
<name>A0AAD6VMW0_9AGAR</name>
<dbReference type="PROSITE" id="PS50013">
    <property type="entry name" value="CHROMO_2"/>
    <property type="match status" value="1"/>
</dbReference>
<reference evidence="2" key="1">
    <citation type="submission" date="2023-03" db="EMBL/GenBank/DDBJ databases">
        <title>Massive genome expansion in bonnet fungi (Mycena s.s.) driven by repeated elements and novel gene families across ecological guilds.</title>
        <authorList>
            <consortium name="Lawrence Berkeley National Laboratory"/>
            <person name="Harder C.B."/>
            <person name="Miyauchi S."/>
            <person name="Viragh M."/>
            <person name="Kuo A."/>
            <person name="Thoen E."/>
            <person name="Andreopoulos B."/>
            <person name="Lu D."/>
            <person name="Skrede I."/>
            <person name="Drula E."/>
            <person name="Henrissat B."/>
            <person name="Morin E."/>
            <person name="Kohler A."/>
            <person name="Barry K."/>
            <person name="LaButti K."/>
            <person name="Morin E."/>
            <person name="Salamov A."/>
            <person name="Lipzen A."/>
            <person name="Mereny Z."/>
            <person name="Hegedus B."/>
            <person name="Baldrian P."/>
            <person name="Stursova M."/>
            <person name="Weitz H."/>
            <person name="Taylor A."/>
            <person name="Grigoriev I.V."/>
            <person name="Nagy L.G."/>
            <person name="Martin F."/>
            <person name="Kauserud H."/>
        </authorList>
    </citation>
    <scope>NUCLEOTIDE SEQUENCE</scope>
    <source>
        <strain evidence="2">9144</strain>
    </source>
</reference>
<proteinExistence type="predicted"/>
<dbReference type="CDD" id="cd00024">
    <property type="entry name" value="CD_CSD"/>
    <property type="match status" value="1"/>
</dbReference>
<sequence length="56" mass="6792">NRELPRPGPVVTPDGQEEFFIDRILDKRTRYRKTQYKVRWLGYGHEDDQWIDASEL</sequence>
<dbReference type="Pfam" id="PF00385">
    <property type="entry name" value="Chromo"/>
    <property type="match status" value="1"/>
</dbReference>
<dbReference type="Proteomes" id="UP001219525">
    <property type="component" value="Unassembled WGS sequence"/>
</dbReference>
<dbReference type="InterPro" id="IPR000953">
    <property type="entry name" value="Chromo/chromo_shadow_dom"/>
</dbReference>
<organism evidence="2 3">
    <name type="scientific">Mycena pura</name>
    <dbReference type="NCBI Taxonomy" id="153505"/>
    <lineage>
        <taxon>Eukaryota</taxon>
        <taxon>Fungi</taxon>
        <taxon>Dikarya</taxon>
        <taxon>Basidiomycota</taxon>
        <taxon>Agaricomycotina</taxon>
        <taxon>Agaricomycetes</taxon>
        <taxon>Agaricomycetidae</taxon>
        <taxon>Agaricales</taxon>
        <taxon>Marasmiineae</taxon>
        <taxon>Mycenaceae</taxon>
        <taxon>Mycena</taxon>
    </lineage>
</organism>
<feature type="non-terminal residue" evidence="2">
    <location>
        <position position="56"/>
    </location>
</feature>
<dbReference type="Gene3D" id="2.40.50.40">
    <property type="match status" value="1"/>
</dbReference>
<feature type="domain" description="Chromo" evidence="1">
    <location>
        <begin position="19"/>
        <end position="56"/>
    </location>
</feature>
<dbReference type="InterPro" id="IPR016197">
    <property type="entry name" value="Chromo-like_dom_sf"/>
</dbReference>
<dbReference type="AlphaFoldDB" id="A0AAD6VMW0"/>
<evidence type="ECO:0000313" key="2">
    <source>
        <dbReference type="EMBL" id="KAJ7216987.1"/>
    </source>
</evidence>
<comment type="caution">
    <text evidence="2">The sequence shown here is derived from an EMBL/GenBank/DDBJ whole genome shotgun (WGS) entry which is preliminary data.</text>
</comment>
<evidence type="ECO:0000259" key="1">
    <source>
        <dbReference type="PROSITE" id="PS50013"/>
    </source>
</evidence>